<dbReference type="SUPFAM" id="SSF100950">
    <property type="entry name" value="NagB/RpiA/CoA transferase-like"/>
    <property type="match status" value="2"/>
</dbReference>
<dbReference type="Gene3D" id="3.40.1080.10">
    <property type="entry name" value="Glutaconate Coenzyme A-transferase"/>
    <property type="match status" value="2"/>
</dbReference>
<dbReference type="SMART" id="SM00882">
    <property type="entry name" value="CoA_trans"/>
    <property type="match status" value="1"/>
</dbReference>
<evidence type="ECO:0000256" key="2">
    <source>
        <dbReference type="ARBA" id="ARBA00022679"/>
    </source>
</evidence>
<dbReference type="InterPro" id="IPR037171">
    <property type="entry name" value="NagB/RpiA_transferase-like"/>
</dbReference>
<dbReference type="GO" id="GO:0016740">
    <property type="term" value="F:transferase activity"/>
    <property type="evidence" value="ECO:0007669"/>
    <property type="project" value="UniProtKB-KW"/>
</dbReference>
<reference evidence="4 5" key="1">
    <citation type="journal article" date="2019" name="Int. J. Syst. Evol. Microbiol.">
        <title>The Global Catalogue of Microorganisms (GCM) 10K type strain sequencing project: providing services to taxonomists for standard genome sequencing and annotation.</title>
        <authorList>
            <consortium name="The Broad Institute Genomics Platform"/>
            <consortium name="The Broad Institute Genome Sequencing Center for Infectious Disease"/>
            <person name="Wu L."/>
            <person name="Ma J."/>
        </authorList>
    </citation>
    <scope>NUCLEOTIDE SEQUENCE [LARGE SCALE GENOMIC DNA]</scope>
    <source>
        <strain evidence="4 5">JCM 3325</strain>
    </source>
</reference>
<organism evidence="4 5">
    <name type="scientific">Actinomadura vinacea</name>
    <dbReference type="NCBI Taxonomy" id="115336"/>
    <lineage>
        <taxon>Bacteria</taxon>
        <taxon>Bacillati</taxon>
        <taxon>Actinomycetota</taxon>
        <taxon>Actinomycetes</taxon>
        <taxon>Streptosporangiales</taxon>
        <taxon>Thermomonosporaceae</taxon>
        <taxon>Actinomadura</taxon>
    </lineage>
</organism>
<sequence>MGHGPLFSSAADAVAGVADGATVAITGSGGGVLEPDSLLAALESRFLGTGAPRGLTLVHALGLGDRDRRGTNAFAHEGMVRRVIGGHWTWSPRMMELAATDRIEAYALPAGAISLLLREIGARRPGLVTRTGLHTFADPRNGGGRANRAAREDLVELLELDGAEHLRYRPFPVDVALVRGSEADPSGNIGCADEAAVLDSLAVAQAAKASGGRVLAQVKRVTDGPLDPRAVTIPAALVDAVVVCPEQWQTYAGEDDPALSGASADGTVHVDLDDPVRAAVARRAAMEVPQGAVLNVGFGMSAHVIDVLAAEGRLAGSTIAIEQGLFDGVPVSGDLFGISRGASARVPSTTQFDLFGMGMLDVCCLGLAQADASGSVNVSQFGGRTIGPGGFVDISQNARKAVFCGTFTAKGLEVDVRDGGVRIVSEGRVHKFVDAVEQITYSGPFAAQEGREALFVTERAVFELTPGGVALTEVAPGVDVERDILPHMGFRPLIKDVRPMPAEVFRKGRA</sequence>
<protein>
    <submittedName>
        <fullName evidence="4">Acyl CoA:acetate/3-ketoacid CoA transferase</fullName>
    </submittedName>
</protein>
<proteinExistence type="inferred from homology"/>
<evidence type="ECO:0000313" key="5">
    <source>
        <dbReference type="Proteomes" id="UP001501231"/>
    </source>
</evidence>
<dbReference type="Proteomes" id="UP001501231">
    <property type="component" value="Unassembled WGS sequence"/>
</dbReference>
<dbReference type="InterPro" id="IPR014388">
    <property type="entry name" value="3-oxoacid_CoA-transferase"/>
</dbReference>
<evidence type="ECO:0000313" key="4">
    <source>
        <dbReference type="EMBL" id="GAA2459657.1"/>
    </source>
</evidence>
<dbReference type="EMBL" id="BAAARW010000050">
    <property type="protein sequence ID" value="GAA2459657.1"/>
    <property type="molecule type" value="Genomic_DNA"/>
</dbReference>
<gene>
    <name evidence="4" type="ORF">GCM10010191_94940</name>
</gene>
<name>A0ABN3KHL3_9ACTN</name>
<dbReference type="PANTHER" id="PTHR43293:SF1">
    <property type="entry name" value="ACETATE COA-TRANSFERASE YDIF"/>
    <property type="match status" value="1"/>
</dbReference>
<dbReference type="InterPro" id="IPR004165">
    <property type="entry name" value="CoA_trans_fam_I"/>
</dbReference>
<accession>A0ABN3KHL3</accession>
<dbReference type="PIRSF" id="PIRSF000858">
    <property type="entry name" value="SCOT-t"/>
    <property type="match status" value="1"/>
</dbReference>
<evidence type="ECO:0000256" key="1">
    <source>
        <dbReference type="ARBA" id="ARBA00007154"/>
    </source>
</evidence>
<dbReference type="RefSeq" id="WP_344598689.1">
    <property type="nucleotide sequence ID" value="NZ_BAAARW010000050.1"/>
</dbReference>
<dbReference type="Pfam" id="PF01144">
    <property type="entry name" value="CoA_trans"/>
    <property type="match status" value="1"/>
</dbReference>
<keyword evidence="2 3" id="KW-0808">Transferase</keyword>
<comment type="caution">
    <text evidence="4">The sequence shown here is derived from an EMBL/GenBank/DDBJ whole genome shotgun (WGS) entry which is preliminary data.</text>
</comment>
<dbReference type="PANTHER" id="PTHR43293">
    <property type="entry name" value="ACETATE COA-TRANSFERASE YDIF"/>
    <property type="match status" value="1"/>
</dbReference>
<comment type="similarity">
    <text evidence="1 3">Belongs to the 3-oxoacid CoA-transferase family.</text>
</comment>
<evidence type="ECO:0000256" key="3">
    <source>
        <dbReference type="PIRNR" id="PIRNR000858"/>
    </source>
</evidence>
<keyword evidence="5" id="KW-1185">Reference proteome</keyword>